<evidence type="ECO:0000313" key="5">
    <source>
        <dbReference type="EMBL" id="TCO75941.1"/>
    </source>
</evidence>
<reference evidence="5 6" key="1">
    <citation type="submission" date="2019-03" db="EMBL/GenBank/DDBJ databases">
        <title>Genomic Encyclopedia of Type Strains, Phase IV (KMG-IV): sequencing the most valuable type-strain genomes for metagenomic binning, comparative biology and taxonomic classification.</title>
        <authorList>
            <person name="Goeker M."/>
        </authorList>
    </citation>
    <scope>NUCLEOTIDE SEQUENCE [LARGE SCALE GENOMIC DNA]</scope>
    <source>
        <strain evidence="5 6">DSM 23344</strain>
    </source>
</reference>
<dbReference type="RefSeq" id="WP_240624270.1">
    <property type="nucleotide sequence ID" value="NZ_QQSW01000005.1"/>
</dbReference>
<evidence type="ECO:0000259" key="4">
    <source>
        <dbReference type="PROSITE" id="PS50893"/>
    </source>
</evidence>
<keyword evidence="2" id="KW-0547">Nucleotide-binding</keyword>
<gene>
    <name evidence="5" type="ORF">EV688_106132</name>
</gene>
<dbReference type="AlphaFoldDB" id="A0A4R2KP36"/>
<dbReference type="EMBL" id="SLWX01000006">
    <property type="protein sequence ID" value="TCO75941.1"/>
    <property type="molecule type" value="Genomic_DNA"/>
</dbReference>
<evidence type="ECO:0000256" key="2">
    <source>
        <dbReference type="ARBA" id="ARBA00022741"/>
    </source>
</evidence>
<dbReference type="InterPro" id="IPR003439">
    <property type="entry name" value="ABC_transporter-like_ATP-bd"/>
</dbReference>
<dbReference type="GO" id="GO:0016887">
    <property type="term" value="F:ATP hydrolysis activity"/>
    <property type="evidence" value="ECO:0007669"/>
    <property type="project" value="InterPro"/>
</dbReference>
<dbReference type="PROSITE" id="PS00211">
    <property type="entry name" value="ABC_TRANSPORTER_1"/>
    <property type="match status" value="1"/>
</dbReference>
<dbReference type="GO" id="GO:0005524">
    <property type="term" value="F:ATP binding"/>
    <property type="evidence" value="ECO:0007669"/>
    <property type="project" value="UniProtKB-KW"/>
</dbReference>
<evidence type="ECO:0000256" key="3">
    <source>
        <dbReference type="ARBA" id="ARBA00022840"/>
    </source>
</evidence>
<proteinExistence type="predicted"/>
<dbReference type="Pfam" id="PF00005">
    <property type="entry name" value="ABC_tran"/>
    <property type="match status" value="1"/>
</dbReference>
<keyword evidence="3 5" id="KW-0067">ATP-binding</keyword>
<feature type="domain" description="ABC transporter" evidence="4">
    <location>
        <begin position="7"/>
        <end position="245"/>
    </location>
</feature>
<dbReference type="Gene3D" id="3.40.50.300">
    <property type="entry name" value="P-loop containing nucleotide triphosphate hydrolases"/>
    <property type="match status" value="1"/>
</dbReference>
<dbReference type="InterPro" id="IPR003593">
    <property type="entry name" value="AAA+_ATPase"/>
</dbReference>
<name>A0A4R2KP36_9GAMM</name>
<dbReference type="Proteomes" id="UP000294980">
    <property type="component" value="Unassembled WGS sequence"/>
</dbReference>
<protein>
    <submittedName>
        <fullName evidence="5">Phospholipid/cholesterol/gamma-HCH transport system ATP-binding protein</fullName>
    </submittedName>
</protein>
<keyword evidence="1" id="KW-0813">Transport</keyword>
<accession>A0A4R2KP36</accession>
<organism evidence="5 6">
    <name type="scientific">Chromatocurvus halotolerans</name>
    <dbReference type="NCBI Taxonomy" id="1132028"/>
    <lineage>
        <taxon>Bacteria</taxon>
        <taxon>Pseudomonadati</taxon>
        <taxon>Pseudomonadota</taxon>
        <taxon>Gammaproteobacteria</taxon>
        <taxon>Cellvibrionales</taxon>
        <taxon>Halieaceae</taxon>
        <taxon>Chromatocurvus</taxon>
    </lineage>
</organism>
<dbReference type="SMART" id="SM00382">
    <property type="entry name" value="AAA"/>
    <property type="match status" value="1"/>
</dbReference>
<dbReference type="PROSITE" id="PS50893">
    <property type="entry name" value="ABC_TRANSPORTER_2"/>
    <property type="match status" value="1"/>
</dbReference>
<dbReference type="InterPro" id="IPR027417">
    <property type="entry name" value="P-loop_NTPase"/>
</dbReference>
<dbReference type="InterPro" id="IPR017871">
    <property type="entry name" value="ABC_transporter-like_CS"/>
</dbReference>
<evidence type="ECO:0000256" key="1">
    <source>
        <dbReference type="ARBA" id="ARBA00022448"/>
    </source>
</evidence>
<dbReference type="PANTHER" id="PTHR43023">
    <property type="entry name" value="PROTEIN TRIGALACTOSYLDIACYLGLYCEROL 3, CHLOROPLASTIC"/>
    <property type="match status" value="1"/>
</dbReference>
<dbReference type="PANTHER" id="PTHR43023:SF3">
    <property type="entry name" value="PROTEIN TRIGALACTOSYLDIACYLGLYCEROL 3, CHLOROPLASTIC"/>
    <property type="match status" value="1"/>
</dbReference>
<evidence type="ECO:0000313" key="6">
    <source>
        <dbReference type="Proteomes" id="UP000294980"/>
    </source>
</evidence>
<dbReference type="SUPFAM" id="SSF52540">
    <property type="entry name" value="P-loop containing nucleoside triphosphate hydrolases"/>
    <property type="match status" value="1"/>
</dbReference>
<keyword evidence="6" id="KW-1185">Reference proteome</keyword>
<comment type="caution">
    <text evidence="5">The sequence shown here is derived from an EMBL/GenBank/DDBJ whole genome shotgun (WGS) entry which is preliminary data.</text>
</comment>
<sequence length="264" mass="28796">MIQEPVIEVHGLCMAYGSTVVQRDLDFAVFPGDIFVIMGGSGCGKSTLLRHLLGLKTPAAGDVLYHGRSLMSASAAERRVMRRSWGITYQSGGLFSAMSLAENVALPLHQYTQYEAATIDDIVAYKLALVGLDGFQDYLPEEISGGMRKRAALARAIALDPEILFFDEPSAGLDPVSSRRLDDLILQIKESTGATVVMVTHELPSIFAIATNSVYLDAETRTMIDYGDPGWLRTHSEQPVVRQFLNREADVRPSGDVSGEDDRG</sequence>